<keyword evidence="10" id="KW-0378">Hydrolase</keyword>
<evidence type="ECO:0000256" key="3">
    <source>
        <dbReference type="ARBA" id="ARBA00010136"/>
    </source>
</evidence>
<evidence type="ECO:0000313" key="16">
    <source>
        <dbReference type="EMBL" id="AEV31516.1"/>
    </source>
</evidence>
<evidence type="ECO:0000256" key="10">
    <source>
        <dbReference type="ARBA" id="ARBA00022801"/>
    </source>
</evidence>
<gene>
    <name evidence="16" type="ordered locus">Oweho_0500</name>
</gene>
<name>G8QZS2_OWEHD</name>
<dbReference type="GO" id="GO:0043171">
    <property type="term" value="P:peptide catabolic process"/>
    <property type="evidence" value="ECO:0007669"/>
    <property type="project" value="TreeGrafter"/>
</dbReference>
<dbReference type="InterPro" id="IPR042097">
    <property type="entry name" value="Aminopeptidase_N-like_N_sf"/>
</dbReference>
<evidence type="ECO:0000259" key="15">
    <source>
        <dbReference type="Pfam" id="PF18962"/>
    </source>
</evidence>
<dbReference type="GO" id="GO:0008270">
    <property type="term" value="F:zinc ion binding"/>
    <property type="evidence" value="ECO:0007669"/>
    <property type="project" value="InterPro"/>
</dbReference>
<keyword evidence="7" id="KW-0645">Protease</keyword>
<dbReference type="GO" id="GO:0005737">
    <property type="term" value="C:cytoplasm"/>
    <property type="evidence" value="ECO:0007669"/>
    <property type="project" value="TreeGrafter"/>
</dbReference>
<sequence length="639" mass="71950">MKNPLLFLLIVLYACANAQWQPQENTQQLIIQSEQKAAQVSHQKHAAQGASDTYDLYYAIAKWEIDPAIKYIQGSVHFRFKPHQGNLSQLEFDMHDSLTVDSIIYHNTSLTFSRTQNNILEVQLPAPLASNSNDSLTIYYQGKPVSNGFGSFEQNSHNNTPIIWTLSEPYGAMEWWPTKQSLNDKIDSLDVFVTATAGNKVAGNGKLVSEITIGSNVTTHWKSRNPIAAYLVAFAVTNYSAYSEYANLRNGPLEILNYVYPENLTKAQTETPATIEILELFDSLTIPYPFSNEKYGHAQFGWGGGMEHQTMSFMGGFPYSLIAHEAAHQWFGDHVTCGSWHDIWLNEGFATYFEGLTVERYQSIGLWNYWKSLKIQHITSAPDGSVYVDDTTSIPRIFSGRLSYDKGAMVINMLRYQIGDSAFFTGLTNYLSDPNLAGGYAKTADLQKHLEASSGQNLTTFFNQWIYGQGYPTYQISWGQSGNNVTITVNQTQSHPSVSFYEMPLPIRLEGLGRDTIIRLENTSNGQVFNVDVPWHVSKLVFNHNLELICGDAQVVSLNEFGSASPFHIYPNPVEDILRLDYSNQDIKPSKVEIINAKGQVVQTMDFSKNLLLESLPTGAYILKIYVDDEYYNHSFLKE</sequence>
<keyword evidence="6 16" id="KW-0031">Aminopeptidase</keyword>
<dbReference type="GO" id="GO:0070006">
    <property type="term" value="F:metalloaminopeptidase activity"/>
    <property type="evidence" value="ECO:0007669"/>
    <property type="project" value="TreeGrafter"/>
</dbReference>
<dbReference type="PRINTS" id="PR00756">
    <property type="entry name" value="ALADIPTASE"/>
</dbReference>
<dbReference type="Gene3D" id="2.60.40.1730">
    <property type="entry name" value="tricorn interacting facor f3 domain"/>
    <property type="match status" value="1"/>
</dbReference>
<evidence type="ECO:0000256" key="4">
    <source>
        <dbReference type="ARBA" id="ARBA00012564"/>
    </source>
</evidence>
<dbReference type="Proteomes" id="UP000005631">
    <property type="component" value="Chromosome"/>
</dbReference>
<feature type="domain" description="Secretion system C-terminal sorting" evidence="15">
    <location>
        <begin position="569"/>
        <end position="629"/>
    </location>
</feature>
<comment type="cofactor">
    <cofactor evidence="2">
        <name>Zn(2+)</name>
        <dbReference type="ChEBI" id="CHEBI:29105"/>
    </cofactor>
</comment>
<dbReference type="eggNOG" id="COG0308">
    <property type="taxonomic scope" value="Bacteria"/>
</dbReference>
<dbReference type="GO" id="GO:0006508">
    <property type="term" value="P:proteolysis"/>
    <property type="evidence" value="ECO:0007669"/>
    <property type="project" value="UniProtKB-KW"/>
</dbReference>
<dbReference type="InterPro" id="IPR001930">
    <property type="entry name" value="Peptidase_M1"/>
</dbReference>
<dbReference type="GO" id="GO:0016020">
    <property type="term" value="C:membrane"/>
    <property type="evidence" value="ECO:0007669"/>
    <property type="project" value="TreeGrafter"/>
</dbReference>
<comment type="catalytic activity">
    <reaction evidence="1">
        <text>Release of an N-terminal amino acid, Xaa-|-Yaa- from a peptide, amide or arylamide. Xaa is preferably Ala, but may be most amino acids including Pro (slow action). When a terminal hydrophobic residue is followed by a prolyl residue, the two may be released as an intact Xaa-Pro dipeptide.</text>
        <dbReference type="EC" id="3.4.11.2"/>
    </reaction>
</comment>
<keyword evidence="9 13" id="KW-0732">Signal</keyword>
<keyword evidence="8" id="KW-0479">Metal-binding</keyword>
<evidence type="ECO:0000256" key="1">
    <source>
        <dbReference type="ARBA" id="ARBA00000098"/>
    </source>
</evidence>
<dbReference type="InterPro" id="IPR050344">
    <property type="entry name" value="Peptidase_M1_aminopeptidases"/>
</dbReference>
<evidence type="ECO:0000256" key="13">
    <source>
        <dbReference type="SAM" id="SignalP"/>
    </source>
</evidence>
<accession>G8QZS2</accession>
<feature type="chain" id="PRO_5003515230" description="Aminopeptidase N" evidence="13">
    <location>
        <begin position="19"/>
        <end position="639"/>
    </location>
</feature>
<dbReference type="SUPFAM" id="SSF55486">
    <property type="entry name" value="Metalloproteases ('zincins'), catalytic domain"/>
    <property type="match status" value="1"/>
</dbReference>
<keyword evidence="12" id="KW-0482">Metalloprotease</keyword>
<evidence type="ECO:0000256" key="12">
    <source>
        <dbReference type="ARBA" id="ARBA00023049"/>
    </source>
</evidence>
<dbReference type="InterPro" id="IPR026444">
    <property type="entry name" value="Secre_tail"/>
</dbReference>
<dbReference type="NCBIfam" id="TIGR04183">
    <property type="entry name" value="Por_Secre_tail"/>
    <property type="match status" value="1"/>
</dbReference>
<dbReference type="Gene3D" id="1.10.390.10">
    <property type="entry name" value="Neutral Protease Domain 2"/>
    <property type="match status" value="1"/>
</dbReference>
<reference evidence="16 17" key="1">
    <citation type="journal article" date="2012" name="Stand. Genomic Sci.">
        <title>Genome sequence of the orange-pigmented seawater bacterium Owenweeksia hongkongensis type strain (UST20020801(T)).</title>
        <authorList>
            <person name="Riedel T."/>
            <person name="Held B."/>
            <person name="Nolan M."/>
            <person name="Lucas S."/>
            <person name="Lapidus A."/>
            <person name="Tice H."/>
            <person name="Del Rio T.G."/>
            <person name="Cheng J.F."/>
            <person name="Han C."/>
            <person name="Tapia R."/>
            <person name="Goodwin L.A."/>
            <person name="Pitluck S."/>
            <person name="Liolios K."/>
            <person name="Mavromatis K."/>
            <person name="Pagani I."/>
            <person name="Ivanova N."/>
            <person name="Mikhailova N."/>
            <person name="Pati A."/>
            <person name="Chen A."/>
            <person name="Palaniappan K."/>
            <person name="Rohde M."/>
            <person name="Tindall B.J."/>
            <person name="Detter J.C."/>
            <person name="Goker M."/>
            <person name="Woyke T."/>
            <person name="Bristow J."/>
            <person name="Eisen J.A."/>
            <person name="Markowitz V."/>
            <person name="Hugenholtz P."/>
            <person name="Klenk H.P."/>
            <person name="Kyrpides N.C."/>
        </authorList>
    </citation>
    <scope>NUCLEOTIDE SEQUENCE</scope>
    <source>
        <strain evidence="17">DSM 17368 / JCM 12287 / NRRL B-23963</strain>
    </source>
</reference>
<protein>
    <recommendedName>
        <fullName evidence="5">Aminopeptidase N</fullName>
        <ecNumber evidence="4">3.4.11.2</ecNumber>
    </recommendedName>
</protein>
<evidence type="ECO:0000256" key="8">
    <source>
        <dbReference type="ARBA" id="ARBA00022723"/>
    </source>
</evidence>
<dbReference type="InterPro" id="IPR014782">
    <property type="entry name" value="Peptidase_M1_dom"/>
</dbReference>
<feature type="domain" description="Peptidase M1 membrane alanine aminopeptidase" evidence="14">
    <location>
        <begin position="320"/>
        <end position="465"/>
    </location>
</feature>
<dbReference type="PANTHER" id="PTHR11533:SF174">
    <property type="entry name" value="PUROMYCIN-SENSITIVE AMINOPEPTIDASE-RELATED"/>
    <property type="match status" value="1"/>
</dbReference>
<evidence type="ECO:0000256" key="6">
    <source>
        <dbReference type="ARBA" id="ARBA00022438"/>
    </source>
</evidence>
<dbReference type="EC" id="3.4.11.2" evidence="4"/>
<dbReference type="Pfam" id="PF01433">
    <property type="entry name" value="Peptidase_M1"/>
    <property type="match status" value="1"/>
</dbReference>
<evidence type="ECO:0000256" key="5">
    <source>
        <dbReference type="ARBA" id="ARBA00015611"/>
    </source>
</evidence>
<dbReference type="GO" id="GO:0005615">
    <property type="term" value="C:extracellular space"/>
    <property type="evidence" value="ECO:0007669"/>
    <property type="project" value="TreeGrafter"/>
</dbReference>
<dbReference type="PANTHER" id="PTHR11533">
    <property type="entry name" value="PROTEASE M1 ZINC METALLOPROTEASE"/>
    <property type="match status" value="1"/>
</dbReference>
<feature type="signal peptide" evidence="13">
    <location>
        <begin position="1"/>
        <end position="18"/>
    </location>
</feature>
<dbReference type="GO" id="GO:0016285">
    <property type="term" value="F:alanyl aminopeptidase activity"/>
    <property type="evidence" value="ECO:0007669"/>
    <property type="project" value="UniProtKB-EC"/>
</dbReference>
<dbReference type="PROSITE" id="PS51257">
    <property type="entry name" value="PROKAR_LIPOPROTEIN"/>
    <property type="match status" value="1"/>
</dbReference>
<evidence type="ECO:0000313" key="17">
    <source>
        <dbReference type="Proteomes" id="UP000005631"/>
    </source>
</evidence>
<dbReference type="Pfam" id="PF18962">
    <property type="entry name" value="Por_Secre_tail"/>
    <property type="match status" value="1"/>
</dbReference>
<dbReference type="InterPro" id="IPR027268">
    <property type="entry name" value="Peptidase_M4/M1_CTD_sf"/>
</dbReference>
<keyword evidence="11" id="KW-0862">Zinc</keyword>
<evidence type="ECO:0000259" key="14">
    <source>
        <dbReference type="Pfam" id="PF01433"/>
    </source>
</evidence>
<keyword evidence="17" id="KW-1185">Reference proteome</keyword>
<evidence type="ECO:0000256" key="9">
    <source>
        <dbReference type="ARBA" id="ARBA00022729"/>
    </source>
</evidence>
<proteinExistence type="inferred from homology"/>
<evidence type="ECO:0000256" key="2">
    <source>
        <dbReference type="ARBA" id="ARBA00001947"/>
    </source>
</evidence>
<dbReference type="KEGG" id="oho:Oweho_0500"/>
<evidence type="ECO:0000256" key="11">
    <source>
        <dbReference type="ARBA" id="ARBA00022833"/>
    </source>
</evidence>
<evidence type="ECO:0000256" key="7">
    <source>
        <dbReference type="ARBA" id="ARBA00022670"/>
    </source>
</evidence>
<dbReference type="EMBL" id="CP003156">
    <property type="protein sequence ID" value="AEV31516.1"/>
    <property type="molecule type" value="Genomic_DNA"/>
</dbReference>
<dbReference type="PATRIC" id="fig|926562.3.peg.511"/>
<dbReference type="OrthoDB" id="100605at2"/>
<dbReference type="HOGENOM" id="CLU_014298_1_0_10"/>
<dbReference type="AlphaFoldDB" id="G8QZS2"/>
<dbReference type="SUPFAM" id="SSF63737">
    <property type="entry name" value="Leukotriene A4 hydrolase N-terminal domain"/>
    <property type="match status" value="1"/>
</dbReference>
<dbReference type="RefSeq" id="WP_014200877.1">
    <property type="nucleotide sequence ID" value="NC_016599.1"/>
</dbReference>
<dbReference type="GO" id="GO:0042277">
    <property type="term" value="F:peptide binding"/>
    <property type="evidence" value="ECO:0007669"/>
    <property type="project" value="TreeGrafter"/>
</dbReference>
<organism evidence="16 17">
    <name type="scientific">Owenweeksia hongkongensis (strain DSM 17368 / CIP 108786 / JCM 12287 / NRRL B-23963 / UST20020801)</name>
    <dbReference type="NCBI Taxonomy" id="926562"/>
    <lineage>
        <taxon>Bacteria</taxon>
        <taxon>Pseudomonadati</taxon>
        <taxon>Bacteroidota</taxon>
        <taxon>Flavobacteriia</taxon>
        <taxon>Flavobacteriales</taxon>
        <taxon>Owenweeksiaceae</taxon>
        <taxon>Owenweeksia</taxon>
    </lineage>
</organism>
<dbReference type="CDD" id="cd09603">
    <property type="entry name" value="M1_APN_like"/>
    <property type="match status" value="1"/>
</dbReference>
<comment type="similarity">
    <text evidence="3">Belongs to the peptidase M1 family.</text>
</comment>
<dbReference type="STRING" id="926562.Oweho_0500"/>